<accession>X1QNG2</accession>
<evidence type="ECO:0000313" key="1">
    <source>
        <dbReference type="EMBL" id="GAI56331.1"/>
    </source>
</evidence>
<reference evidence="1" key="1">
    <citation type="journal article" date="2014" name="Front. Microbiol.">
        <title>High frequency of phylogenetically diverse reductive dehalogenase-homologous genes in deep subseafloor sedimentary metagenomes.</title>
        <authorList>
            <person name="Kawai M."/>
            <person name="Futagami T."/>
            <person name="Toyoda A."/>
            <person name="Takaki Y."/>
            <person name="Nishi S."/>
            <person name="Hori S."/>
            <person name="Arai W."/>
            <person name="Tsubouchi T."/>
            <person name="Morono Y."/>
            <person name="Uchiyama I."/>
            <person name="Ito T."/>
            <person name="Fujiyama A."/>
            <person name="Inagaki F."/>
            <person name="Takami H."/>
        </authorList>
    </citation>
    <scope>NUCLEOTIDE SEQUENCE</scope>
    <source>
        <strain evidence="1">Expedition CK06-06</strain>
    </source>
</reference>
<dbReference type="EMBL" id="BARV01035347">
    <property type="protein sequence ID" value="GAI56331.1"/>
    <property type="molecule type" value="Genomic_DNA"/>
</dbReference>
<sequence>TMDKSKKEVCTLRIMFPVESDERAIEIKKAIEGLLAEIPEAQVHFAIAPIPPRG</sequence>
<name>X1QNG2_9ZZZZ</name>
<protein>
    <submittedName>
        <fullName evidence="1">Uncharacterized protein</fullName>
    </submittedName>
</protein>
<dbReference type="AlphaFoldDB" id="X1QNG2"/>
<gene>
    <name evidence="1" type="ORF">S06H3_55174</name>
</gene>
<organism evidence="1">
    <name type="scientific">marine sediment metagenome</name>
    <dbReference type="NCBI Taxonomy" id="412755"/>
    <lineage>
        <taxon>unclassified sequences</taxon>
        <taxon>metagenomes</taxon>
        <taxon>ecological metagenomes</taxon>
    </lineage>
</organism>
<proteinExistence type="predicted"/>
<comment type="caution">
    <text evidence="1">The sequence shown here is derived from an EMBL/GenBank/DDBJ whole genome shotgun (WGS) entry which is preliminary data.</text>
</comment>
<feature type="non-terminal residue" evidence="1">
    <location>
        <position position="1"/>
    </location>
</feature>